<evidence type="ECO:0000259" key="2">
    <source>
        <dbReference type="PROSITE" id="PS50112"/>
    </source>
</evidence>
<evidence type="ECO:0000313" key="6">
    <source>
        <dbReference type="Proteomes" id="UP000634919"/>
    </source>
</evidence>
<dbReference type="InterPro" id="IPR054327">
    <property type="entry name" value="His-kinase-like_sensor"/>
</dbReference>
<feature type="transmembrane region" description="Helical" evidence="1">
    <location>
        <begin position="284"/>
        <end position="305"/>
    </location>
</feature>
<dbReference type="EMBL" id="JACSQK010000005">
    <property type="protein sequence ID" value="MBD7960897.1"/>
    <property type="molecule type" value="Genomic_DNA"/>
</dbReference>
<name>A0ABR8SBN1_9BURK</name>
<dbReference type="Pfam" id="PF00989">
    <property type="entry name" value="PAS"/>
    <property type="match status" value="1"/>
</dbReference>
<reference evidence="5 6" key="1">
    <citation type="submission" date="2020-08" db="EMBL/GenBank/DDBJ databases">
        <title>A Genomic Blueprint of the Chicken Gut Microbiome.</title>
        <authorList>
            <person name="Gilroy R."/>
            <person name="Ravi A."/>
            <person name="Getino M."/>
            <person name="Pursley I."/>
            <person name="Horton D.L."/>
            <person name="Alikhan N.-F."/>
            <person name="Baker D."/>
            <person name="Gharbi K."/>
            <person name="Hall N."/>
            <person name="Watson M."/>
            <person name="Adriaenssens E.M."/>
            <person name="Foster-Nyarko E."/>
            <person name="Jarju S."/>
            <person name="Secka A."/>
            <person name="Antonio M."/>
            <person name="Oren A."/>
            <person name="Chaudhuri R."/>
            <person name="La Ragione R.M."/>
            <person name="Hildebrand F."/>
            <person name="Pallen M.J."/>
        </authorList>
    </citation>
    <scope>NUCLEOTIDE SEQUENCE [LARGE SCALE GENOMIC DNA]</scope>
    <source>
        <strain evidence="5 6">Sa2CVA6</strain>
    </source>
</reference>
<gene>
    <name evidence="5" type="ORF">H9646_10390</name>
</gene>
<evidence type="ECO:0000259" key="3">
    <source>
        <dbReference type="PROSITE" id="PS50113"/>
    </source>
</evidence>
<dbReference type="NCBIfam" id="TIGR00254">
    <property type="entry name" value="GGDEF"/>
    <property type="match status" value="1"/>
</dbReference>
<dbReference type="SUPFAM" id="SSF55785">
    <property type="entry name" value="PYP-like sensor domain (PAS domain)"/>
    <property type="match status" value="1"/>
</dbReference>
<feature type="transmembrane region" description="Helical" evidence="1">
    <location>
        <begin position="12"/>
        <end position="30"/>
    </location>
</feature>
<dbReference type="InterPro" id="IPR000160">
    <property type="entry name" value="GGDEF_dom"/>
</dbReference>
<dbReference type="CDD" id="cd01949">
    <property type="entry name" value="GGDEF"/>
    <property type="match status" value="1"/>
</dbReference>
<feature type="domain" description="GGDEF" evidence="4">
    <location>
        <begin position="484"/>
        <end position="617"/>
    </location>
</feature>
<evidence type="ECO:0000256" key="1">
    <source>
        <dbReference type="SAM" id="Phobius"/>
    </source>
</evidence>
<dbReference type="PANTHER" id="PTHR44757:SF4">
    <property type="entry name" value="DIGUANYLATE CYCLASE DGCE-RELATED"/>
    <property type="match status" value="1"/>
</dbReference>
<dbReference type="SMART" id="SM00091">
    <property type="entry name" value="PAS"/>
    <property type="match status" value="1"/>
</dbReference>
<sequence length="634" mass="70069">MIYRFFSHRIAWLALIVSLGIGALFVHTMWSMRKEHWDYQLRTNTNLSSTLAKGLEWSLDAVDLSLQKTAIALRETQVLENGEDTTPNQALLDALWRDINNSNLLVLDNQGRIVHRAQGVQSVGKQFLAHDFFQAFRTDSHHGVFIGRPTKELLMGEYVLPVARAVRGKYGLLTGVVVGTLRMQDINAWLSTMNLGQHSGVNVIRDDGLVLTRFPYQEMQSLQSLAGSQNLAHFLATPQGNFVGTAVIDGVQRLYTHNKVGHYPLLVNVAQSTQAMLHGWARNAWQLGAFALLLMLSCLGLAIMFTRELARRESMEADLFTEKERMRLTLQSISDAVICTDAQGRITYLNPVAKELTGWTMDDARHQPVEIMHVLRDATGGYVQASPLRLALESGQAIERARTTVTHRFNGERVEMEESASPVISADGVVLGAVAVLRDVTVTAAREARMQRLAFHDVLTGLPNRLLLQDRALQAIAQSKRTGDMLAVVYLDLDRFKQINDSLGHHAGDAALVHAAKALQACVRESDTVCRLGGDEFVVLLPALTSEAHLMGIAQKIQQACALPFTWDGKDYVLHASGGVALYPVHAVQWDALLHCADAAMYAAKKAGRHQIRLYQPQAEASLLVCAEVPEDVV</sequence>
<dbReference type="SUPFAM" id="SSF55073">
    <property type="entry name" value="Nucleotide cyclase"/>
    <property type="match status" value="1"/>
</dbReference>
<keyword evidence="1" id="KW-1133">Transmembrane helix</keyword>
<dbReference type="Gene3D" id="3.30.70.270">
    <property type="match status" value="1"/>
</dbReference>
<keyword evidence="1" id="KW-0472">Membrane</keyword>
<dbReference type="InterPro" id="IPR035965">
    <property type="entry name" value="PAS-like_dom_sf"/>
</dbReference>
<dbReference type="Proteomes" id="UP000634919">
    <property type="component" value="Unassembled WGS sequence"/>
</dbReference>
<dbReference type="CDD" id="cd12915">
    <property type="entry name" value="PDC2_DGC_like"/>
    <property type="match status" value="1"/>
</dbReference>
<dbReference type="PROSITE" id="PS50113">
    <property type="entry name" value="PAC"/>
    <property type="match status" value="1"/>
</dbReference>
<dbReference type="InterPro" id="IPR000014">
    <property type="entry name" value="PAS"/>
</dbReference>
<dbReference type="NCBIfam" id="TIGR00229">
    <property type="entry name" value="sensory_box"/>
    <property type="match status" value="1"/>
</dbReference>
<accession>A0ABR8SBN1</accession>
<dbReference type="PROSITE" id="PS50887">
    <property type="entry name" value="GGDEF"/>
    <property type="match status" value="1"/>
</dbReference>
<keyword evidence="1" id="KW-0812">Transmembrane</keyword>
<protein>
    <submittedName>
        <fullName evidence="5">Diguanylate cyclase</fullName>
    </submittedName>
</protein>
<dbReference type="InterPro" id="IPR029787">
    <property type="entry name" value="Nucleotide_cyclase"/>
</dbReference>
<dbReference type="CDD" id="cd12914">
    <property type="entry name" value="PDC1_DGC_like"/>
    <property type="match status" value="1"/>
</dbReference>
<evidence type="ECO:0000259" key="4">
    <source>
        <dbReference type="PROSITE" id="PS50887"/>
    </source>
</evidence>
<dbReference type="InterPro" id="IPR000700">
    <property type="entry name" value="PAS-assoc_C"/>
</dbReference>
<dbReference type="InterPro" id="IPR052155">
    <property type="entry name" value="Biofilm_reg_signaling"/>
</dbReference>
<dbReference type="CDD" id="cd00130">
    <property type="entry name" value="PAS"/>
    <property type="match status" value="1"/>
</dbReference>
<proteinExistence type="predicted"/>
<dbReference type="RefSeq" id="WP_191723310.1">
    <property type="nucleotide sequence ID" value="NZ_JACSQK010000005.1"/>
</dbReference>
<dbReference type="InterPro" id="IPR013767">
    <property type="entry name" value="PAS_fold"/>
</dbReference>
<dbReference type="PROSITE" id="PS50112">
    <property type="entry name" value="PAS"/>
    <property type="match status" value="1"/>
</dbReference>
<feature type="domain" description="PAS" evidence="2">
    <location>
        <begin position="322"/>
        <end position="395"/>
    </location>
</feature>
<comment type="caution">
    <text evidence="5">The sequence shown here is derived from an EMBL/GenBank/DDBJ whole genome shotgun (WGS) entry which is preliminary data.</text>
</comment>
<dbReference type="Pfam" id="PF22588">
    <property type="entry name" value="dCache_1_like"/>
    <property type="match status" value="1"/>
</dbReference>
<organism evidence="5 6">
    <name type="scientific">Comamonas avium</name>
    <dbReference type="NCBI Taxonomy" id="2762231"/>
    <lineage>
        <taxon>Bacteria</taxon>
        <taxon>Pseudomonadati</taxon>
        <taxon>Pseudomonadota</taxon>
        <taxon>Betaproteobacteria</taxon>
        <taxon>Burkholderiales</taxon>
        <taxon>Comamonadaceae</taxon>
        <taxon>Comamonas</taxon>
    </lineage>
</organism>
<dbReference type="PANTHER" id="PTHR44757">
    <property type="entry name" value="DIGUANYLATE CYCLASE DGCP"/>
    <property type="match status" value="1"/>
</dbReference>
<keyword evidence="6" id="KW-1185">Reference proteome</keyword>
<dbReference type="InterPro" id="IPR043128">
    <property type="entry name" value="Rev_trsase/Diguanyl_cyclase"/>
</dbReference>
<evidence type="ECO:0000313" key="5">
    <source>
        <dbReference type="EMBL" id="MBD7960897.1"/>
    </source>
</evidence>
<dbReference type="SMART" id="SM00267">
    <property type="entry name" value="GGDEF"/>
    <property type="match status" value="1"/>
</dbReference>
<dbReference type="Pfam" id="PF00990">
    <property type="entry name" value="GGDEF"/>
    <property type="match status" value="1"/>
</dbReference>
<feature type="domain" description="PAC" evidence="3">
    <location>
        <begin position="399"/>
        <end position="452"/>
    </location>
</feature>
<dbReference type="Gene3D" id="3.30.450.20">
    <property type="entry name" value="PAS domain"/>
    <property type="match status" value="3"/>
</dbReference>